<name>A0A1S1UBQ4_9BURK</name>
<reference evidence="1 2" key="1">
    <citation type="submission" date="2015-06" db="EMBL/GenBank/DDBJ databases">
        <title>Draft genome sequencing of a biphenyl-degrading bacterium, Janthinobacterium lividum MEG1.</title>
        <authorList>
            <person name="Shimodaira J."/>
            <person name="Hatta T."/>
        </authorList>
    </citation>
    <scope>NUCLEOTIDE SEQUENCE [LARGE SCALE GENOMIC DNA]</scope>
    <source>
        <strain evidence="1 2">MEG1</strain>
    </source>
</reference>
<evidence type="ECO:0000313" key="2">
    <source>
        <dbReference type="Proteomes" id="UP000179840"/>
    </source>
</evidence>
<dbReference type="EMBL" id="LFKP01000005">
    <property type="protein sequence ID" value="OHV97726.1"/>
    <property type="molecule type" value="Genomic_DNA"/>
</dbReference>
<dbReference type="AlphaFoldDB" id="A0A1S1UBQ4"/>
<accession>A0A1S1UBQ4</accession>
<sequence>MRGDALNEKNGTNHAEHMKDMKMPMEASEQPNKPSLWESRGVYLQLNPKRKARLREIARSRGIEESPLKALAAYLDEAQDGARGSLKATEFDTAGDIDDLRSLLCGRIDRLEQSIGQIHHLVMVKENASSNPGMQPALAAPTKEDILSYETPSLLAWLDSPMAEGGLEVYSLALLQACWIATRADRSALGKIALELCVEALHVDGCAVDDGAEMRVVLENMDPQCALAAGIAQAPFDPITLVCKKSAQGGWHIATFRRNNATGLGEQLAWYGQ</sequence>
<evidence type="ECO:0000313" key="1">
    <source>
        <dbReference type="EMBL" id="OHV97726.1"/>
    </source>
</evidence>
<gene>
    <name evidence="1" type="ORF">AKG95_11265</name>
</gene>
<protein>
    <submittedName>
        <fullName evidence="1">Uncharacterized protein</fullName>
    </submittedName>
</protein>
<dbReference type="Proteomes" id="UP000179840">
    <property type="component" value="Unassembled WGS sequence"/>
</dbReference>
<comment type="caution">
    <text evidence="1">The sequence shown here is derived from an EMBL/GenBank/DDBJ whole genome shotgun (WGS) entry which is preliminary data.</text>
</comment>
<organism evidence="1 2">
    <name type="scientific">Janthinobacterium lividum</name>
    <dbReference type="NCBI Taxonomy" id="29581"/>
    <lineage>
        <taxon>Bacteria</taxon>
        <taxon>Pseudomonadati</taxon>
        <taxon>Pseudomonadota</taxon>
        <taxon>Betaproteobacteria</taxon>
        <taxon>Burkholderiales</taxon>
        <taxon>Oxalobacteraceae</taxon>
        <taxon>Janthinobacterium</taxon>
    </lineage>
</organism>
<proteinExistence type="predicted"/>